<dbReference type="SMART" id="SM00321">
    <property type="entry name" value="WSC"/>
    <property type="match status" value="1"/>
</dbReference>
<evidence type="ECO:0000259" key="3">
    <source>
        <dbReference type="PROSITE" id="PS51212"/>
    </source>
</evidence>
<proteinExistence type="predicted"/>
<keyword evidence="2" id="KW-0732">Signal</keyword>
<protein>
    <submittedName>
        <fullName evidence="4">Carbohydrate-binding WSC</fullName>
    </submittedName>
</protein>
<name>A0AAX4I8D8_9PEZI</name>
<feature type="domain" description="WSC" evidence="3">
    <location>
        <begin position="106"/>
        <end position="198"/>
    </location>
</feature>
<accession>A0AAX4I8D8</accession>
<feature type="signal peptide" evidence="2">
    <location>
        <begin position="1"/>
        <end position="16"/>
    </location>
</feature>
<evidence type="ECO:0000256" key="2">
    <source>
        <dbReference type="SAM" id="SignalP"/>
    </source>
</evidence>
<reference evidence="5" key="1">
    <citation type="journal article" date="2023" name="bioRxiv">
        <title>Complete genome of the Medicago anthracnose fungus, Colletotrichum destructivum, reveals a mini-chromosome-like region within a core chromosome.</title>
        <authorList>
            <person name="Lapalu N."/>
            <person name="Simon A."/>
            <person name="Lu A."/>
            <person name="Plaumann P.-L."/>
            <person name="Amselem J."/>
            <person name="Pigne S."/>
            <person name="Auger A."/>
            <person name="Koch C."/>
            <person name="Dallery J.-F."/>
            <person name="O'Connell R.J."/>
        </authorList>
    </citation>
    <scope>NUCLEOTIDE SEQUENCE [LARGE SCALE GENOMIC DNA]</scope>
    <source>
        <strain evidence="5">CBS 520.97</strain>
    </source>
</reference>
<feature type="compositionally biased region" description="Low complexity" evidence="1">
    <location>
        <begin position="466"/>
        <end position="479"/>
    </location>
</feature>
<evidence type="ECO:0000313" key="4">
    <source>
        <dbReference type="EMBL" id="WQF79179.1"/>
    </source>
</evidence>
<feature type="region of interest" description="Disordered" evidence="1">
    <location>
        <begin position="395"/>
        <end position="506"/>
    </location>
</feature>
<feature type="compositionally biased region" description="Low complexity" evidence="1">
    <location>
        <begin position="67"/>
        <end position="98"/>
    </location>
</feature>
<dbReference type="KEGG" id="cdet:87940696"/>
<feature type="compositionally biased region" description="Low complexity" evidence="1">
    <location>
        <begin position="494"/>
        <end position="503"/>
    </location>
</feature>
<organism evidence="4 5">
    <name type="scientific">Colletotrichum destructivum</name>
    <dbReference type="NCBI Taxonomy" id="34406"/>
    <lineage>
        <taxon>Eukaryota</taxon>
        <taxon>Fungi</taxon>
        <taxon>Dikarya</taxon>
        <taxon>Ascomycota</taxon>
        <taxon>Pezizomycotina</taxon>
        <taxon>Sordariomycetes</taxon>
        <taxon>Hypocreomycetidae</taxon>
        <taxon>Glomerellales</taxon>
        <taxon>Glomerellaceae</taxon>
        <taxon>Colletotrichum</taxon>
        <taxon>Colletotrichum destructivum species complex</taxon>
    </lineage>
</organism>
<dbReference type="RefSeq" id="XP_062776403.1">
    <property type="nucleotide sequence ID" value="XM_062920352.1"/>
</dbReference>
<dbReference type="Proteomes" id="UP001322277">
    <property type="component" value="Chromosome 3"/>
</dbReference>
<dbReference type="EMBL" id="CP137307">
    <property type="protein sequence ID" value="WQF79179.1"/>
    <property type="molecule type" value="Genomic_DNA"/>
</dbReference>
<feature type="compositionally biased region" description="Gly residues" evidence="1">
    <location>
        <begin position="480"/>
        <end position="493"/>
    </location>
</feature>
<dbReference type="InterPro" id="IPR002889">
    <property type="entry name" value="WSC_carb-bd"/>
</dbReference>
<sequence>MRSIAVIALMGQVVLGQQFTNSSTSSTTSSTSTTFSTSRTTTTTLITTTDSTITDDGSLTFGPDPPTTTDTTTTVTSTTLSTTTTSGSSSASSTSTVTPNPANVGGYSLLGCYGSPTSFPGFALTLSAESMTIDRCIAACSPISKRYAGLFGNDCFCGDVIDDVNEPNRPEAECNFPCPGNPRQRCGGRSIAILKNKRQILPTDVRFTIYVSGSAIISVSGTVTVTVSTGTGIIGTATAITPTPSPNPCFNGKCFGVPCFGLDCYKKFVAYGDFCGYDFPCFGPDCRKRLVWEHGVWRPDACNGWDCGRKVKCVSGKCKIVVKGSDWDKEKITCYGNICKVEKCDGDECNKKYVCKDKSCVFETCPKEEGNKKWECESDKCKVVKPCEDDCPEPAPPGPLAPGATSVQPPAGPDATAVPTSGDDAEATAVPTSGGDDDGDASVLPVPTDGDEDATALPTPTDDETATGPAPTGPQPTDGSGAGSGAGSGGSGPDGPSAPTASGTGRPPVVVVAAGSNKFVASFGALAFSVIAAAILL</sequence>
<dbReference type="AlphaFoldDB" id="A0AAX4I8D8"/>
<dbReference type="Pfam" id="PF01822">
    <property type="entry name" value="WSC"/>
    <property type="match status" value="1"/>
</dbReference>
<dbReference type="PROSITE" id="PS51212">
    <property type="entry name" value="WSC"/>
    <property type="match status" value="1"/>
</dbReference>
<evidence type="ECO:0000256" key="1">
    <source>
        <dbReference type="SAM" id="MobiDB-lite"/>
    </source>
</evidence>
<dbReference type="GeneID" id="87940696"/>
<gene>
    <name evidence="4" type="ORF">CDEST_04193</name>
</gene>
<keyword evidence="5" id="KW-1185">Reference proteome</keyword>
<feature type="region of interest" description="Disordered" evidence="1">
    <location>
        <begin position="54"/>
        <end position="100"/>
    </location>
</feature>
<evidence type="ECO:0000313" key="5">
    <source>
        <dbReference type="Proteomes" id="UP001322277"/>
    </source>
</evidence>
<feature type="chain" id="PRO_5043455607" evidence="2">
    <location>
        <begin position="17"/>
        <end position="537"/>
    </location>
</feature>